<organism evidence="2 3">
    <name type="scientific">Bailinhaonella thermotolerans</name>
    <dbReference type="NCBI Taxonomy" id="1070861"/>
    <lineage>
        <taxon>Bacteria</taxon>
        <taxon>Bacillati</taxon>
        <taxon>Actinomycetota</taxon>
        <taxon>Actinomycetes</taxon>
        <taxon>Streptosporangiales</taxon>
        <taxon>Streptosporangiaceae</taxon>
        <taxon>Bailinhaonella</taxon>
    </lineage>
</organism>
<dbReference type="CDD" id="cd05403">
    <property type="entry name" value="NT_KNTase_like"/>
    <property type="match status" value="1"/>
</dbReference>
<dbReference type="Proteomes" id="UP000265768">
    <property type="component" value="Unassembled WGS sequence"/>
</dbReference>
<proteinExistence type="predicted"/>
<name>A0A3A4AQI7_9ACTN</name>
<sequence>MAVPLAAERLLPSLLRILKGPHAAALGGSHAKRAADEHSDLDLYLFAEAVASPAEIRAALASIADADIAIGGAANHLWGTNIDFRAGGLLVETTVRTVPLIESTLAECERGEVVATPMPWCPGGFFYNHAALADLASCHPLHDPDGLLETWRSRAAAYPPALREAIVARHAPLATLWLDNPHYDSAIRRADVVYTQSIVLATIHNLLQLLYAINETPFPGDKRAIAHAAAFRRAPRDLPATLARLAFPAADPTPALLAEQRTHLRRLATETLALWRE</sequence>
<dbReference type="AlphaFoldDB" id="A0A3A4AQI7"/>
<feature type="domain" description="DUF4037" evidence="1">
    <location>
        <begin position="130"/>
        <end position="219"/>
    </location>
</feature>
<reference evidence="2 3" key="1">
    <citation type="submission" date="2018-09" db="EMBL/GenBank/DDBJ databases">
        <title>YIM 75507 draft genome.</title>
        <authorList>
            <person name="Tang S."/>
            <person name="Feng Y."/>
        </authorList>
    </citation>
    <scope>NUCLEOTIDE SEQUENCE [LARGE SCALE GENOMIC DNA]</scope>
    <source>
        <strain evidence="2 3">YIM 75507</strain>
    </source>
</reference>
<evidence type="ECO:0000313" key="2">
    <source>
        <dbReference type="EMBL" id="RJL31976.1"/>
    </source>
</evidence>
<gene>
    <name evidence="2" type="ORF">D5H75_16165</name>
</gene>
<dbReference type="EMBL" id="QZEY01000005">
    <property type="protein sequence ID" value="RJL31976.1"/>
    <property type="molecule type" value="Genomic_DNA"/>
</dbReference>
<protein>
    <submittedName>
        <fullName evidence="2">DUF4037 domain-containing protein</fullName>
    </submittedName>
</protein>
<dbReference type="Gene3D" id="3.30.460.10">
    <property type="entry name" value="Beta Polymerase, domain 2"/>
    <property type="match status" value="1"/>
</dbReference>
<dbReference type="OrthoDB" id="5176171at2"/>
<dbReference type="InterPro" id="IPR025117">
    <property type="entry name" value="DUF4037"/>
</dbReference>
<dbReference type="Pfam" id="PF13228">
    <property type="entry name" value="DUF4037"/>
    <property type="match status" value="1"/>
</dbReference>
<dbReference type="RefSeq" id="WP_119927293.1">
    <property type="nucleotide sequence ID" value="NZ_QZEY01000005.1"/>
</dbReference>
<accession>A0A3A4AQI7</accession>
<evidence type="ECO:0000259" key="1">
    <source>
        <dbReference type="Pfam" id="PF13228"/>
    </source>
</evidence>
<comment type="caution">
    <text evidence="2">The sequence shown here is derived from an EMBL/GenBank/DDBJ whole genome shotgun (WGS) entry which is preliminary data.</text>
</comment>
<evidence type="ECO:0000313" key="3">
    <source>
        <dbReference type="Proteomes" id="UP000265768"/>
    </source>
</evidence>
<keyword evidence="3" id="KW-1185">Reference proteome</keyword>
<dbReference type="InterPro" id="IPR043519">
    <property type="entry name" value="NT_sf"/>
</dbReference>